<dbReference type="Pfam" id="PF00498">
    <property type="entry name" value="FHA"/>
    <property type="match status" value="1"/>
</dbReference>
<reference evidence="7 8" key="2">
    <citation type="journal article" date="2007" name="BMC Biol.">
        <title>A 100%-complete sequence reveals unusually simple genomic features in the hot-spring red alga Cyanidioschyzon merolae.</title>
        <authorList>
            <person name="Nozaki H."/>
            <person name="Takano H."/>
            <person name="Misumi O."/>
            <person name="Terasawa K."/>
            <person name="Matsuzaki M."/>
            <person name="Maruyama S."/>
            <person name="Nishida K."/>
            <person name="Yagisawa F."/>
            <person name="Yoshida Y."/>
            <person name="Fujiwara T."/>
            <person name="Takio S."/>
            <person name="Tamura K."/>
            <person name="Chung S.J."/>
            <person name="Nakamura S."/>
            <person name="Kuroiwa H."/>
            <person name="Tanaka K."/>
            <person name="Sato N."/>
            <person name="Kuroiwa T."/>
        </authorList>
    </citation>
    <scope>NUCLEOTIDE SEQUENCE [LARGE SCALE GENOMIC DNA]</scope>
    <source>
        <strain evidence="7 8">10D</strain>
    </source>
</reference>
<dbReference type="EMBL" id="AP006490">
    <property type="protein sequence ID" value="BAM79732.1"/>
    <property type="molecule type" value="Genomic_DNA"/>
</dbReference>
<evidence type="ECO:0000313" key="8">
    <source>
        <dbReference type="Proteomes" id="UP000007014"/>
    </source>
</evidence>
<dbReference type="GO" id="GO:0043565">
    <property type="term" value="F:sequence-specific DNA binding"/>
    <property type="evidence" value="ECO:0007669"/>
    <property type="project" value="InterPro"/>
</dbReference>
<evidence type="ECO:0000313" key="7">
    <source>
        <dbReference type="EMBL" id="BAM79732.1"/>
    </source>
</evidence>
<feature type="DNA-binding region" description="Fork-head" evidence="3">
    <location>
        <begin position="133"/>
        <end position="256"/>
    </location>
</feature>
<evidence type="ECO:0000256" key="3">
    <source>
        <dbReference type="PROSITE-ProRule" id="PRU00089"/>
    </source>
</evidence>
<dbReference type="eggNOG" id="KOG2294">
    <property type="taxonomic scope" value="Eukaryota"/>
</dbReference>
<evidence type="ECO:0000256" key="4">
    <source>
        <dbReference type="SAM" id="MobiDB-lite"/>
    </source>
</evidence>
<protein>
    <submittedName>
        <fullName evidence="7">Similar to transcriptional activator FHA1</fullName>
    </submittedName>
</protein>
<comment type="subcellular location">
    <subcellularLocation>
        <location evidence="3">Nucleus</location>
    </subcellularLocation>
</comment>
<accession>M1VBK9</accession>
<dbReference type="Gene3D" id="1.10.10.10">
    <property type="entry name" value="Winged helix-like DNA-binding domain superfamily/Winged helix DNA-binding domain"/>
    <property type="match status" value="1"/>
</dbReference>
<dbReference type="InterPro" id="IPR000253">
    <property type="entry name" value="FHA_dom"/>
</dbReference>
<feature type="compositionally biased region" description="Polar residues" evidence="4">
    <location>
        <begin position="262"/>
        <end position="272"/>
    </location>
</feature>
<dbReference type="RefSeq" id="XP_005536018.1">
    <property type="nucleotide sequence ID" value="XM_005535961.1"/>
</dbReference>
<evidence type="ECO:0000259" key="6">
    <source>
        <dbReference type="PROSITE" id="PS50039"/>
    </source>
</evidence>
<feature type="domain" description="Fork-head" evidence="6">
    <location>
        <begin position="133"/>
        <end position="256"/>
    </location>
</feature>
<dbReference type="SUPFAM" id="SSF49879">
    <property type="entry name" value="SMAD/FHA domain"/>
    <property type="match status" value="1"/>
</dbReference>
<dbReference type="PROSITE" id="PS50006">
    <property type="entry name" value="FHA_DOMAIN"/>
    <property type="match status" value="1"/>
</dbReference>
<feature type="region of interest" description="Disordered" evidence="4">
    <location>
        <begin position="247"/>
        <end position="272"/>
    </location>
</feature>
<dbReference type="HOGENOM" id="CLU_1024356_0_0_1"/>
<dbReference type="PANTHER" id="PTHR21712">
    <property type="entry name" value="PRE-RRNA-PROCESSING PROTEIN FHL1"/>
    <property type="match status" value="1"/>
</dbReference>
<dbReference type="PROSITE" id="PS50039">
    <property type="entry name" value="FORK_HEAD_3"/>
    <property type="match status" value="1"/>
</dbReference>
<evidence type="ECO:0000256" key="2">
    <source>
        <dbReference type="ARBA" id="ARBA00023242"/>
    </source>
</evidence>
<dbReference type="Gene3D" id="2.60.200.20">
    <property type="match status" value="1"/>
</dbReference>
<dbReference type="InterPro" id="IPR036388">
    <property type="entry name" value="WH-like_DNA-bd_sf"/>
</dbReference>
<dbReference type="Gramene" id="CMH027CT">
    <property type="protein sequence ID" value="CMH027CT"/>
    <property type="gene ID" value="CMH027C"/>
</dbReference>
<dbReference type="GO" id="GO:0060962">
    <property type="term" value="P:regulation of ribosomal protein gene transcription by RNA polymerase II"/>
    <property type="evidence" value="ECO:0007669"/>
    <property type="project" value="InterPro"/>
</dbReference>
<gene>
    <name evidence="7" type="ORF">CYME_CMH027C</name>
</gene>
<dbReference type="KEGG" id="cme:CYME_CMH027C"/>
<keyword evidence="1 3" id="KW-0238">DNA-binding</keyword>
<dbReference type="InterPro" id="IPR045178">
    <property type="entry name" value="Fhl1/FHA1"/>
</dbReference>
<sequence>MPYLAETKVPAILYAKIITESQSHYMTKPTLTIGRSSNKTAGLASEYTLWLPSRDRAVSRIHATIALNVDMQSFELFVQGKNGMEVNGSFVCPNSAPVQLRSQDVLQAGSCTLWFLLPCAKGLGPRKRKKLGGADLRYKTPLTMAQSEQGGHRAPLTESKISQRLINDLPQYLGELIASAEGHRMLYDDIVDRVFELHPNVHDHMWIKSAIRHTLALNDYFETVVVGNQAVWTLKPQHLSRFLHKRNPGSLEKDEKVESSQKNETAVKSAVS</sequence>
<dbReference type="AlphaFoldDB" id="M1VBK9"/>
<keyword evidence="2 3" id="KW-0539">Nucleus</keyword>
<evidence type="ECO:0000259" key="5">
    <source>
        <dbReference type="PROSITE" id="PS50006"/>
    </source>
</evidence>
<dbReference type="STRING" id="280699.M1VBK9"/>
<evidence type="ECO:0000256" key="1">
    <source>
        <dbReference type="ARBA" id="ARBA00023125"/>
    </source>
</evidence>
<dbReference type="InterPro" id="IPR001766">
    <property type="entry name" value="Fork_head_dom"/>
</dbReference>
<reference evidence="7 8" key="1">
    <citation type="journal article" date="2004" name="Nature">
        <title>Genome sequence of the ultrasmall unicellular red alga Cyanidioschyzon merolae 10D.</title>
        <authorList>
            <person name="Matsuzaki M."/>
            <person name="Misumi O."/>
            <person name="Shin-i T."/>
            <person name="Maruyama S."/>
            <person name="Takahara M."/>
            <person name="Miyagishima S."/>
            <person name="Mori T."/>
            <person name="Nishida K."/>
            <person name="Yagisawa F."/>
            <person name="Nishida K."/>
            <person name="Yoshida Y."/>
            <person name="Nishimura Y."/>
            <person name="Nakao S."/>
            <person name="Kobayashi T."/>
            <person name="Momoyama Y."/>
            <person name="Higashiyama T."/>
            <person name="Minoda A."/>
            <person name="Sano M."/>
            <person name="Nomoto H."/>
            <person name="Oishi K."/>
            <person name="Hayashi H."/>
            <person name="Ohta F."/>
            <person name="Nishizaka S."/>
            <person name="Haga S."/>
            <person name="Miura S."/>
            <person name="Morishita T."/>
            <person name="Kabeya Y."/>
            <person name="Terasawa K."/>
            <person name="Suzuki Y."/>
            <person name="Ishii Y."/>
            <person name="Asakawa S."/>
            <person name="Takano H."/>
            <person name="Ohta N."/>
            <person name="Kuroiwa H."/>
            <person name="Tanaka K."/>
            <person name="Shimizu N."/>
            <person name="Sugano S."/>
            <person name="Sato N."/>
            <person name="Nozaki H."/>
            <person name="Ogasawara N."/>
            <person name="Kohara Y."/>
            <person name="Kuroiwa T."/>
        </authorList>
    </citation>
    <scope>NUCLEOTIDE SEQUENCE [LARGE SCALE GENOMIC DNA]</scope>
    <source>
        <strain evidence="7 8">10D</strain>
    </source>
</reference>
<name>M1VBK9_CYAM1</name>
<dbReference type="InterPro" id="IPR036390">
    <property type="entry name" value="WH_DNA-bd_sf"/>
</dbReference>
<feature type="compositionally biased region" description="Basic and acidic residues" evidence="4">
    <location>
        <begin position="251"/>
        <end position="261"/>
    </location>
</feature>
<dbReference type="Proteomes" id="UP000007014">
    <property type="component" value="Chromosome 8"/>
</dbReference>
<dbReference type="GeneID" id="16993364"/>
<dbReference type="GO" id="GO:0003700">
    <property type="term" value="F:DNA-binding transcription factor activity"/>
    <property type="evidence" value="ECO:0007669"/>
    <property type="project" value="InterPro"/>
</dbReference>
<keyword evidence="8" id="KW-1185">Reference proteome</keyword>
<proteinExistence type="predicted"/>
<organism evidence="7 8">
    <name type="scientific">Cyanidioschyzon merolae (strain NIES-3377 / 10D)</name>
    <name type="common">Unicellular red alga</name>
    <dbReference type="NCBI Taxonomy" id="280699"/>
    <lineage>
        <taxon>Eukaryota</taxon>
        <taxon>Rhodophyta</taxon>
        <taxon>Bangiophyceae</taxon>
        <taxon>Cyanidiales</taxon>
        <taxon>Cyanidiaceae</taxon>
        <taxon>Cyanidioschyzon</taxon>
    </lineage>
</organism>
<dbReference type="SUPFAM" id="SSF46785">
    <property type="entry name" value="Winged helix' DNA-binding domain"/>
    <property type="match status" value="1"/>
</dbReference>
<dbReference type="GO" id="GO:0005634">
    <property type="term" value="C:nucleus"/>
    <property type="evidence" value="ECO:0007669"/>
    <property type="project" value="UniProtKB-SubCell"/>
</dbReference>
<dbReference type="InterPro" id="IPR008984">
    <property type="entry name" value="SMAD_FHA_dom_sf"/>
</dbReference>
<dbReference type="OrthoDB" id="691130at2759"/>
<feature type="domain" description="FHA" evidence="5">
    <location>
        <begin position="31"/>
        <end position="91"/>
    </location>
</feature>
<dbReference type="PANTHER" id="PTHR21712:SF29">
    <property type="entry name" value="PRE-RRNA-PROCESSING PROTEIN FHL1"/>
    <property type="match status" value="1"/>
</dbReference>